<evidence type="ECO:0000313" key="2">
    <source>
        <dbReference type="Proteomes" id="UP000192940"/>
    </source>
</evidence>
<sequence length="253" mass="27863">MKLSNRLQLILDHIPPRSRLADIGSDHALLPTAAVQSGICVSAVAGEVNAGPYQAAVKQVREAGLTETITVRRGDGLEVLEPGEVDVITIAGMGGGLIASILDRGMDKLSSVSRLVLQPNVGEDTLRKWLLEHGWLLINEYILEEDGKIYEVLIAIPEGQSDLDITNETLYKERSLDGVVLSPKWLLRLGPWLIQRPTSVFHAKWRSEVDKLNSILRSLSKSELASAEEKSEEIKADIKYIQEVLACLPKDKL</sequence>
<dbReference type="Proteomes" id="UP000192940">
    <property type="component" value="Chromosome I"/>
</dbReference>
<keyword evidence="1" id="KW-0489">Methyltransferase</keyword>
<protein>
    <submittedName>
        <fullName evidence="1">tRNA (Adenine22-N1)-methyltransferase</fullName>
    </submittedName>
</protein>
<organism evidence="1 2">
    <name type="scientific">Paenibacillus uliginis N3/975</name>
    <dbReference type="NCBI Taxonomy" id="1313296"/>
    <lineage>
        <taxon>Bacteria</taxon>
        <taxon>Bacillati</taxon>
        <taxon>Bacillota</taxon>
        <taxon>Bacilli</taxon>
        <taxon>Bacillales</taxon>
        <taxon>Paenibacillaceae</taxon>
        <taxon>Paenibacillus</taxon>
    </lineage>
</organism>
<reference evidence="1 2" key="1">
    <citation type="submission" date="2017-04" db="EMBL/GenBank/DDBJ databases">
        <authorList>
            <person name="Afonso C.L."/>
            <person name="Miller P.J."/>
            <person name="Scott M.A."/>
            <person name="Spackman E."/>
            <person name="Goraichik I."/>
            <person name="Dimitrov K.M."/>
            <person name="Suarez D.L."/>
            <person name="Swayne D.E."/>
        </authorList>
    </citation>
    <scope>NUCLEOTIDE SEQUENCE [LARGE SCALE GENOMIC DNA]</scope>
    <source>
        <strain evidence="1 2">N3/975</strain>
    </source>
</reference>
<dbReference type="AlphaFoldDB" id="A0A1X7HKZ6"/>
<gene>
    <name evidence="1" type="ORF">SAMN05661091_4309</name>
</gene>
<keyword evidence="1" id="KW-0808">Transferase</keyword>
<evidence type="ECO:0000313" key="1">
    <source>
        <dbReference type="EMBL" id="SMF88496.1"/>
    </source>
</evidence>
<accession>A0A1X7HKZ6</accession>
<dbReference type="PIRSF" id="PIRSF018637">
    <property type="entry name" value="TrmK"/>
    <property type="match status" value="1"/>
</dbReference>
<dbReference type="GO" id="GO:0160105">
    <property type="term" value="F:tRNA (adenine(22)-N1)-methyltransferase activity"/>
    <property type="evidence" value="ECO:0007669"/>
    <property type="project" value="InterPro"/>
</dbReference>
<dbReference type="Pfam" id="PF04816">
    <property type="entry name" value="TrmK"/>
    <property type="match status" value="1"/>
</dbReference>
<keyword evidence="2" id="KW-1185">Reference proteome</keyword>
<dbReference type="EMBL" id="LT840184">
    <property type="protein sequence ID" value="SMF88496.1"/>
    <property type="molecule type" value="Genomic_DNA"/>
</dbReference>
<dbReference type="STRING" id="1313296.SAMN05661091_4309"/>
<proteinExistence type="predicted"/>
<dbReference type="PANTHER" id="PTHR38451">
    <property type="entry name" value="TRNA (ADENINE(22)-N(1))-METHYLTRANSFERASE"/>
    <property type="match status" value="1"/>
</dbReference>
<dbReference type="Gene3D" id="3.40.50.150">
    <property type="entry name" value="Vaccinia Virus protein VP39"/>
    <property type="match status" value="1"/>
</dbReference>
<dbReference type="RefSeq" id="WP_208915080.1">
    <property type="nucleotide sequence ID" value="NZ_LT840184.1"/>
</dbReference>
<dbReference type="GO" id="GO:0032259">
    <property type="term" value="P:methylation"/>
    <property type="evidence" value="ECO:0007669"/>
    <property type="project" value="UniProtKB-KW"/>
</dbReference>
<dbReference type="SUPFAM" id="SSF53335">
    <property type="entry name" value="S-adenosyl-L-methionine-dependent methyltransferases"/>
    <property type="match status" value="1"/>
</dbReference>
<name>A0A1X7HKZ6_9BACL</name>
<dbReference type="Gene3D" id="1.10.287.1890">
    <property type="match status" value="1"/>
</dbReference>
<dbReference type="InterPro" id="IPR029063">
    <property type="entry name" value="SAM-dependent_MTases_sf"/>
</dbReference>
<dbReference type="InterPro" id="IPR006901">
    <property type="entry name" value="TrmK"/>
</dbReference>
<dbReference type="PANTHER" id="PTHR38451:SF1">
    <property type="entry name" value="TRNA (ADENINE(22)-N(1))-METHYLTRANSFERASE"/>
    <property type="match status" value="1"/>
</dbReference>